<feature type="signal peptide" evidence="3">
    <location>
        <begin position="1"/>
        <end position="31"/>
    </location>
</feature>
<evidence type="ECO:0000256" key="1">
    <source>
        <dbReference type="SAM" id="MobiDB-lite"/>
    </source>
</evidence>
<evidence type="ECO:0000313" key="4">
    <source>
        <dbReference type="EMBL" id="EFV01396.1"/>
    </source>
</evidence>
<feature type="transmembrane region" description="Helical" evidence="2">
    <location>
        <begin position="489"/>
        <end position="506"/>
    </location>
</feature>
<dbReference type="OrthoDB" id="43070at2"/>
<dbReference type="EMBL" id="AEQN01000021">
    <property type="protein sequence ID" value="EFV01396.1"/>
    <property type="molecule type" value="Genomic_DNA"/>
</dbReference>
<feature type="compositionally biased region" description="Low complexity" evidence="1">
    <location>
        <begin position="470"/>
        <end position="479"/>
    </location>
</feature>
<keyword evidence="5" id="KW-1185">Reference proteome</keyword>
<proteinExistence type="predicted"/>
<protein>
    <submittedName>
        <fullName evidence="4">Uncharacterized protein</fullName>
    </submittedName>
</protein>
<keyword evidence="2" id="KW-0472">Membrane</keyword>
<dbReference type="HOGENOM" id="CLU_512670_0_0_9"/>
<organism evidence="4 5">
    <name type="scientific">Pseudoramibacter alactolyticus ATCC 23263</name>
    <dbReference type="NCBI Taxonomy" id="887929"/>
    <lineage>
        <taxon>Bacteria</taxon>
        <taxon>Bacillati</taxon>
        <taxon>Bacillota</taxon>
        <taxon>Clostridia</taxon>
        <taxon>Eubacteriales</taxon>
        <taxon>Eubacteriaceae</taxon>
        <taxon>Pseudoramibacter</taxon>
    </lineage>
</organism>
<name>E6MHS4_9FIRM</name>
<reference evidence="4 5" key="1">
    <citation type="submission" date="2010-12" db="EMBL/GenBank/DDBJ databases">
        <authorList>
            <person name="Muzny D."/>
            <person name="Qin X."/>
            <person name="Deng J."/>
            <person name="Jiang H."/>
            <person name="Liu Y."/>
            <person name="Qu J."/>
            <person name="Song X.-Z."/>
            <person name="Zhang L."/>
            <person name="Thornton R."/>
            <person name="Coyle M."/>
            <person name="Francisco L."/>
            <person name="Jackson L."/>
            <person name="Javaid M."/>
            <person name="Korchina V."/>
            <person name="Kovar C."/>
            <person name="Mata R."/>
            <person name="Mathew T."/>
            <person name="Ngo R."/>
            <person name="Nguyen L."/>
            <person name="Nguyen N."/>
            <person name="Okwuonu G."/>
            <person name="Ongeri F."/>
            <person name="Pham C."/>
            <person name="Simmons D."/>
            <person name="Wilczek-Boney K."/>
            <person name="Hale W."/>
            <person name="Jakkamsetti A."/>
            <person name="Pham P."/>
            <person name="Ruth R."/>
            <person name="San Lucas F."/>
            <person name="Warren J."/>
            <person name="Zhang J."/>
            <person name="Zhao Z."/>
            <person name="Zhou C."/>
            <person name="Zhu D."/>
            <person name="Lee S."/>
            <person name="Bess C."/>
            <person name="Blankenburg K."/>
            <person name="Forbes L."/>
            <person name="Fu Q."/>
            <person name="Gubbala S."/>
            <person name="Hirani K."/>
            <person name="Jayaseelan J.C."/>
            <person name="Lara F."/>
            <person name="Munidasa M."/>
            <person name="Palculict T."/>
            <person name="Patil S."/>
            <person name="Pu L.-L."/>
            <person name="Saada N."/>
            <person name="Tang L."/>
            <person name="Weissenberger G."/>
            <person name="Zhu Y."/>
            <person name="Hemphill L."/>
            <person name="Shang Y."/>
            <person name="Youmans B."/>
            <person name="Ayvaz T."/>
            <person name="Ross M."/>
            <person name="Santibanez J."/>
            <person name="Aqrawi P."/>
            <person name="Gross S."/>
            <person name="Joshi V."/>
            <person name="Fowler G."/>
            <person name="Nazareth L."/>
            <person name="Reid J."/>
            <person name="Worley K."/>
            <person name="Petrosino J."/>
            <person name="Highlander S."/>
            <person name="Gibbs R."/>
        </authorList>
    </citation>
    <scope>NUCLEOTIDE SEQUENCE [LARGE SCALE GENOMIC DNA]</scope>
    <source>
        <strain evidence="4 5">ATCC 23263</strain>
    </source>
</reference>
<keyword evidence="2" id="KW-1133">Transmembrane helix</keyword>
<sequence length="513" mass="54115">MQTKISWRCKWFVMACCLAMLLAVLPPTAHAEGSDQYFLVNIPYSAFYEGEGISGVDTVTSATKVKPRAGSLVGGSYHADASGAAINGVTYPVKVSSAEALAALKAKGGTVVTDSTAPLSITLTLRGQQVTTTYANGGQLFENPNYSYYALSEKPAFYKEAAVKGGQLAFGKTTAAVKTVAAEAKLTPGGHHADYEMTFKDSSAFVKDNNTKVYGVIVKTKDGGQFAMRHLANIWRGIEIGWNADDAALSGKTITSLTYYTSDGNFNVDINDIKVPIIAKDATLKADNATVKDATTALKADLPGGFKPAYAIDGVGVNPEGGKLPVAGLKPGTRTLTATDTSGTYAPVTTTFMITTETRPAQYTGGEAIVKKDDAADGDFSNYIANIPKVRVNGKDYPATGRNAVPIIGKDGRIDLSKAGVTNPKGVKMVITSSGYPDWTLIYGETQVVKPDNHKTDDKTKGTPKASVNKAAAKRTGAAKTGDAAEPRLYAALLVTMMGACLYLGLRARKQQH</sequence>
<dbReference type="RefSeq" id="WP_006598981.1">
    <property type="nucleotide sequence ID" value="NZ_GL622359.1"/>
</dbReference>
<feature type="chain" id="PRO_5003208145" evidence="3">
    <location>
        <begin position="32"/>
        <end position="513"/>
    </location>
</feature>
<accession>E6MHS4</accession>
<evidence type="ECO:0000256" key="3">
    <source>
        <dbReference type="SAM" id="SignalP"/>
    </source>
</evidence>
<dbReference type="AlphaFoldDB" id="E6MHS4"/>
<keyword evidence="2" id="KW-0812">Transmembrane</keyword>
<gene>
    <name evidence="4" type="ORF">HMP0721_1559</name>
</gene>
<dbReference type="eggNOG" id="ENOG5032SYU">
    <property type="taxonomic scope" value="Bacteria"/>
</dbReference>
<feature type="compositionally biased region" description="Basic and acidic residues" evidence="1">
    <location>
        <begin position="452"/>
        <end position="461"/>
    </location>
</feature>
<feature type="region of interest" description="Disordered" evidence="1">
    <location>
        <begin position="452"/>
        <end position="479"/>
    </location>
</feature>
<comment type="caution">
    <text evidence="4">The sequence shown here is derived from an EMBL/GenBank/DDBJ whole genome shotgun (WGS) entry which is preliminary data.</text>
</comment>
<evidence type="ECO:0000313" key="5">
    <source>
        <dbReference type="Proteomes" id="UP000004754"/>
    </source>
</evidence>
<dbReference type="Proteomes" id="UP000004754">
    <property type="component" value="Unassembled WGS sequence"/>
</dbReference>
<dbReference type="STRING" id="887929.HMP0721_1559"/>
<keyword evidence="3" id="KW-0732">Signal</keyword>
<evidence type="ECO:0000256" key="2">
    <source>
        <dbReference type="SAM" id="Phobius"/>
    </source>
</evidence>